<dbReference type="EMBL" id="JAZHBO010000002">
    <property type="protein sequence ID" value="MEF2155948.1"/>
    <property type="molecule type" value="Genomic_DNA"/>
</dbReference>
<keyword evidence="11 12" id="KW-0472">Membrane</keyword>
<dbReference type="InterPro" id="IPR007078">
    <property type="entry name" value="Haem_export_protD_CcmD"/>
</dbReference>
<keyword evidence="9 12" id="KW-0201">Cytochrome c-type biogenesis</keyword>
<evidence type="ECO:0000256" key="11">
    <source>
        <dbReference type="ARBA" id="ARBA00023136"/>
    </source>
</evidence>
<evidence type="ECO:0000256" key="6">
    <source>
        <dbReference type="ARBA" id="ARBA00022475"/>
    </source>
</evidence>
<name>A0ABU7V0Y2_9GAMM</name>
<feature type="transmembrane region" description="Helical" evidence="12">
    <location>
        <begin position="6"/>
        <end position="29"/>
    </location>
</feature>
<organism evidence="13 14">
    <name type="scientific">Aquilutibacter rugosus</name>
    <dbReference type="NCBI Taxonomy" id="3115820"/>
    <lineage>
        <taxon>Bacteria</taxon>
        <taxon>Pseudomonadati</taxon>
        <taxon>Pseudomonadota</taxon>
        <taxon>Gammaproteobacteria</taxon>
        <taxon>Lysobacterales</taxon>
        <taxon>Lysobacteraceae</taxon>
        <taxon>Aquilutibacter</taxon>
    </lineage>
</organism>
<evidence type="ECO:0000256" key="5">
    <source>
        <dbReference type="ARBA" id="ARBA00022448"/>
    </source>
</evidence>
<evidence type="ECO:0000256" key="3">
    <source>
        <dbReference type="ARBA" id="ARBA00008741"/>
    </source>
</evidence>
<gene>
    <name evidence="13" type="ORF">V3390_06850</name>
</gene>
<keyword evidence="5 12" id="KW-0813">Transport</keyword>
<comment type="similarity">
    <text evidence="3 12">Belongs to the CcmD/CycX/HelD family.</text>
</comment>
<keyword evidence="7 12" id="KW-0997">Cell inner membrane</keyword>
<proteinExistence type="inferred from homology"/>
<sequence>MTYAAYVWSALAVFAAGLIWDWLAPMLTLRSMRRHARRQALLQIKDEQ</sequence>
<comment type="function">
    <text evidence="1 12">Required for the export of heme to the periplasm for the biogenesis of c-type cytochromes.</text>
</comment>
<comment type="caution">
    <text evidence="13">The sequence shown here is derived from an EMBL/GenBank/DDBJ whole genome shotgun (WGS) entry which is preliminary data.</text>
</comment>
<keyword evidence="10 12" id="KW-1133">Transmembrane helix</keyword>
<protein>
    <recommendedName>
        <fullName evidence="4 12">Heme exporter protein D</fullName>
    </recommendedName>
</protein>
<evidence type="ECO:0000313" key="13">
    <source>
        <dbReference type="EMBL" id="MEF2155948.1"/>
    </source>
</evidence>
<evidence type="ECO:0000256" key="9">
    <source>
        <dbReference type="ARBA" id="ARBA00022748"/>
    </source>
</evidence>
<evidence type="ECO:0000256" key="7">
    <source>
        <dbReference type="ARBA" id="ARBA00022519"/>
    </source>
</evidence>
<evidence type="ECO:0000256" key="2">
    <source>
        <dbReference type="ARBA" id="ARBA00004377"/>
    </source>
</evidence>
<keyword evidence="14" id="KW-1185">Reference proteome</keyword>
<evidence type="ECO:0000256" key="4">
    <source>
        <dbReference type="ARBA" id="ARBA00016461"/>
    </source>
</evidence>
<keyword evidence="8 12" id="KW-0812">Transmembrane</keyword>
<accession>A0ABU7V0Y2</accession>
<dbReference type="Pfam" id="PF04995">
    <property type="entry name" value="CcmD"/>
    <property type="match status" value="1"/>
</dbReference>
<evidence type="ECO:0000313" key="14">
    <source>
        <dbReference type="Proteomes" id="UP001356170"/>
    </source>
</evidence>
<evidence type="ECO:0000256" key="8">
    <source>
        <dbReference type="ARBA" id="ARBA00022692"/>
    </source>
</evidence>
<evidence type="ECO:0000256" key="12">
    <source>
        <dbReference type="RuleBase" id="RU363101"/>
    </source>
</evidence>
<evidence type="ECO:0000256" key="1">
    <source>
        <dbReference type="ARBA" id="ARBA00002442"/>
    </source>
</evidence>
<dbReference type="RefSeq" id="WP_331688591.1">
    <property type="nucleotide sequence ID" value="NZ_JAZHBN010000001.1"/>
</dbReference>
<keyword evidence="6 12" id="KW-1003">Cell membrane</keyword>
<dbReference type="Proteomes" id="UP001356170">
    <property type="component" value="Unassembled WGS sequence"/>
</dbReference>
<evidence type="ECO:0000256" key="10">
    <source>
        <dbReference type="ARBA" id="ARBA00022989"/>
    </source>
</evidence>
<comment type="subcellular location">
    <subcellularLocation>
        <location evidence="2 12">Cell inner membrane</location>
        <topology evidence="2 12">Single-pass membrane protein</topology>
    </subcellularLocation>
</comment>
<reference evidence="13 14" key="1">
    <citation type="submission" date="2024-01" db="EMBL/GenBank/DDBJ databases">
        <title>Novel species of the genus Luteimonas isolated from rivers.</title>
        <authorList>
            <person name="Lu H."/>
        </authorList>
    </citation>
    <scope>NUCLEOTIDE SEQUENCE [LARGE SCALE GENOMIC DNA]</scope>
    <source>
        <strain evidence="13 14">FXH3W</strain>
    </source>
</reference>